<keyword evidence="5" id="KW-1185">Reference proteome</keyword>
<protein>
    <submittedName>
        <fullName evidence="4">K88 fimbrial protein AB</fullName>
    </submittedName>
</protein>
<gene>
    <name evidence="4" type="primary">faeG</name>
    <name evidence="4" type="ordered locus">ETA_01630</name>
</gene>
<dbReference type="OrthoDB" id="6522702at2"/>
<comment type="similarity">
    <text evidence="2">Belongs to the fimbrial K88 protein family.</text>
</comment>
<dbReference type="Proteomes" id="UP000001726">
    <property type="component" value="Chromosome"/>
</dbReference>
<dbReference type="eggNOG" id="ENOG5031M5N">
    <property type="taxonomic scope" value="Bacteria"/>
</dbReference>
<feature type="signal peptide" evidence="3">
    <location>
        <begin position="1"/>
        <end position="21"/>
    </location>
</feature>
<dbReference type="HOGENOM" id="CLU_091299_0_0_6"/>
<feature type="chain" id="PRO_5002781763" evidence="3">
    <location>
        <begin position="22"/>
        <end position="260"/>
    </location>
</feature>
<dbReference type="SMR" id="B2VI81"/>
<evidence type="ECO:0000313" key="4">
    <source>
        <dbReference type="EMBL" id="CAO95209.1"/>
    </source>
</evidence>
<dbReference type="GO" id="GO:0007155">
    <property type="term" value="P:cell adhesion"/>
    <property type="evidence" value="ECO:0007669"/>
    <property type="project" value="InterPro"/>
</dbReference>
<dbReference type="KEGG" id="eta:ETA_01630"/>
<evidence type="ECO:0000256" key="2">
    <source>
        <dbReference type="ARBA" id="ARBA00049989"/>
    </source>
</evidence>
<dbReference type="AlphaFoldDB" id="B2VI81"/>
<organism evidence="4 5">
    <name type="scientific">Erwinia tasmaniensis (strain DSM 17950 / CFBP 7177 / CIP 109463 / NCPPB 4357 / Et1/99)</name>
    <dbReference type="NCBI Taxonomy" id="465817"/>
    <lineage>
        <taxon>Bacteria</taxon>
        <taxon>Pseudomonadati</taxon>
        <taxon>Pseudomonadota</taxon>
        <taxon>Gammaproteobacteria</taxon>
        <taxon>Enterobacterales</taxon>
        <taxon>Erwiniaceae</taxon>
        <taxon>Erwinia</taxon>
    </lineage>
</organism>
<accession>B2VI81</accession>
<reference evidence="4 5" key="1">
    <citation type="journal article" date="2008" name="Environ. Microbiol.">
        <title>The genome of Erwinia tasmaniensis strain Et1/99, a non-pathogenic bacterium in the genus Erwinia.</title>
        <authorList>
            <person name="Kube M."/>
            <person name="Migdoll A.M."/>
            <person name="Mueller I."/>
            <person name="Kuhl H."/>
            <person name="Beck A."/>
            <person name="Reinhardt R."/>
            <person name="Geider K."/>
        </authorList>
    </citation>
    <scope>NUCLEOTIDE SEQUENCE [LARGE SCALE GENOMIC DNA]</scope>
    <source>
        <strain evidence="5">DSM 17950 / CFBP 7177 / CIP 109463 / NCPPB 4357 / Et1/99</strain>
    </source>
</reference>
<keyword evidence="1 3" id="KW-0732">Signal</keyword>
<evidence type="ECO:0000256" key="1">
    <source>
        <dbReference type="ARBA" id="ARBA00022729"/>
    </source>
</evidence>
<dbReference type="InterPro" id="IPR003467">
    <property type="entry name" value="Fimbrial_K88_FaeH"/>
</dbReference>
<proteinExistence type="inferred from homology"/>
<dbReference type="STRING" id="465817.ETA_01630"/>
<evidence type="ECO:0000256" key="3">
    <source>
        <dbReference type="SAM" id="SignalP"/>
    </source>
</evidence>
<dbReference type="EMBL" id="CU468135">
    <property type="protein sequence ID" value="CAO95209.1"/>
    <property type="molecule type" value="Genomic_DNA"/>
</dbReference>
<evidence type="ECO:0000313" key="5">
    <source>
        <dbReference type="Proteomes" id="UP000001726"/>
    </source>
</evidence>
<name>B2VI81_ERWT9</name>
<sequence>MKKTLITLALIATAASGSATAGTWTASGAGGLIELSGTLSPVVKITPWEVMTGSGVSDLIGDVQNDQKVTEIEVESAVPILGIRTKDKNLFTGRLGLSPQIDFKDAVNIDKMNDGVGTLTLAVKAMDGSEIGTITAPLTMIGVGYEKSETSGEKSKVLFSASSGQGFFGGLPKKATGLFPREQSVSMAETLIPGVSDNFYASDATIESSGAAEFKLSDVEHSAYYASGITSGSKIQFKLNSLLSETTHWKASLPITVTYI</sequence>
<dbReference type="RefSeq" id="WP_012439930.1">
    <property type="nucleotide sequence ID" value="NC_010694.1"/>
</dbReference>
<dbReference type="Pfam" id="PF02432">
    <property type="entry name" value="Fimbrial_K88"/>
    <property type="match status" value="1"/>
</dbReference>
<dbReference type="GO" id="GO:0009289">
    <property type="term" value="C:pilus"/>
    <property type="evidence" value="ECO:0007669"/>
    <property type="project" value="InterPro"/>
</dbReference>